<dbReference type="EMBL" id="KI913978">
    <property type="protein sequence ID" value="ETV95938.1"/>
    <property type="molecule type" value="Genomic_DNA"/>
</dbReference>
<organism evidence="2">
    <name type="scientific">Aphanomyces invadans</name>
    <dbReference type="NCBI Taxonomy" id="157072"/>
    <lineage>
        <taxon>Eukaryota</taxon>
        <taxon>Sar</taxon>
        <taxon>Stramenopiles</taxon>
        <taxon>Oomycota</taxon>
        <taxon>Saprolegniomycetes</taxon>
        <taxon>Saprolegniales</taxon>
        <taxon>Verrucalvaceae</taxon>
        <taxon>Aphanomyces</taxon>
    </lineage>
</organism>
<dbReference type="AlphaFoldDB" id="A0A024TPK6"/>
<name>A0A024TPK6_9STRA</name>
<evidence type="ECO:0000256" key="1">
    <source>
        <dbReference type="SAM" id="MobiDB-lite"/>
    </source>
</evidence>
<proteinExistence type="predicted"/>
<protein>
    <submittedName>
        <fullName evidence="2">Uncharacterized protein</fullName>
    </submittedName>
</protein>
<dbReference type="VEuPathDB" id="FungiDB:H310_10597"/>
<feature type="region of interest" description="Disordered" evidence="1">
    <location>
        <begin position="18"/>
        <end position="40"/>
    </location>
</feature>
<dbReference type="GeneID" id="20087647"/>
<reference evidence="2" key="1">
    <citation type="submission" date="2013-12" db="EMBL/GenBank/DDBJ databases">
        <title>The Genome Sequence of Aphanomyces invadans NJM9701.</title>
        <authorList>
            <consortium name="The Broad Institute Genomics Platform"/>
            <person name="Russ C."/>
            <person name="Tyler B."/>
            <person name="van West P."/>
            <person name="Dieguez-Uribeondo J."/>
            <person name="Young S.K."/>
            <person name="Zeng Q."/>
            <person name="Gargeya S."/>
            <person name="Fitzgerald M."/>
            <person name="Abouelleil A."/>
            <person name="Alvarado L."/>
            <person name="Chapman S.B."/>
            <person name="Gainer-Dewar J."/>
            <person name="Goldberg J."/>
            <person name="Griggs A."/>
            <person name="Gujja S."/>
            <person name="Hansen M."/>
            <person name="Howarth C."/>
            <person name="Imamovic A."/>
            <person name="Ireland A."/>
            <person name="Larimer J."/>
            <person name="McCowan C."/>
            <person name="Murphy C."/>
            <person name="Pearson M."/>
            <person name="Poon T.W."/>
            <person name="Priest M."/>
            <person name="Roberts A."/>
            <person name="Saif S."/>
            <person name="Shea T."/>
            <person name="Sykes S."/>
            <person name="Wortman J."/>
            <person name="Nusbaum C."/>
            <person name="Birren B."/>
        </authorList>
    </citation>
    <scope>NUCLEOTIDE SEQUENCE [LARGE SCALE GENOMIC DNA]</scope>
    <source>
        <strain evidence="2">NJM9701</strain>
    </source>
</reference>
<dbReference type="RefSeq" id="XP_008875249.1">
    <property type="nucleotide sequence ID" value="XM_008877027.1"/>
</dbReference>
<gene>
    <name evidence="2" type="ORF">H310_10597</name>
</gene>
<accession>A0A024TPK6</accession>
<sequence length="40" mass="4520">MPRGTHLDEEDKLTILYFASQGKRDPNAYGKTKRPGDQAN</sequence>
<evidence type="ECO:0000313" key="2">
    <source>
        <dbReference type="EMBL" id="ETV95938.1"/>
    </source>
</evidence>